<keyword evidence="1" id="KW-1133">Transmembrane helix</keyword>
<protein>
    <submittedName>
        <fullName evidence="2">Putative phage abortive infection protein</fullName>
    </submittedName>
</protein>
<evidence type="ECO:0000256" key="1">
    <source>
        <dbReference type="SAM" id="Phobius"/>
    </source>
</evidence>
<evidence type="ECO:0000313" key="2">
    <source>
        <dbReference type="EMBL" id="TDS06820.1"/>
    </source>
</evidence>
<keyword evidence="1" id="KW-0472">Membrane</keyword>
<dbReference type="InterPro" id="IPR031709">
    <property type="entry name" value="PutAbiC"/>
</dbReference>
<dbReference type="AlphaFoldDB" id="A0A4V3E0U1"/>
<gene>
    <name evidence="2" type="ORF">B0I21_11565</name>
</gene>
<keyword evidence="3" id="KW-1185">Reference proteome</keyword>
<feature type="transmembrane region" description="Helical" evidence="1">
    <location>
        <begin position="52"/>
        <end position="73"/>
    </location>
</feature>
<reference evidence="2 3" key="1">
    <citation type="submission" date="2019-03" db="EMBL/GenBank/DDBJ databases">
        <title>Genomic Encyclopedia of Type Strains, Phase III (KMG-III): the genomes of soil and plant-associated and newly described type strains.</title>
        <authorList>
            <person name="Whitman W."/>
        </authorList>
    </citation>
    <scope>NUCLEOTIDE SEQUENCE [LARGE SCALE GENOMIC DNA]</scope>
    <source>
        <strain evidence="2 3">CGMCC 1.12801</strain>
    </source>
</reference>
<evidence type="ECO:0000313" key="3">
    <source>
        <dbReference type="Proteomes" id="UP000294752"/>
    </source>
</evidence>
<name>A0A4V3E0U1_9SPHI</name>
<organism evidence="2 3">
    <name type="scientific">Sphingobacterium paludis</name>
    <dbReference type="NCBI Taxonomy" id="1476465"/>
    <lineage>
        <taxon>Bacteria</taxon>
        <taxon>Pseudomonadati</taxon>
        <taxon>Bacteroidota</taxon>
        <taxon>Sphingobacteriia</taxon>
        <taxon>Sphingobacteriales</taxon>
        <taxon>Sphingobacteriaceae</taxon>
        <taxon>Sphingobacterium</taxon>
    </lineage>
</organism>
<feature type="transmembrane region" description="Helical" evidence="1">
    <location>
        <begin position="12"/>
        <end position="32"/>
    </location>
</feature>
<dbReference type="Proteomes" id="UP000294752">
    <property type="component" value="Unassembled WGS sequence"/>
</dbReference>
<dbReference type="Pfam" id="PF16872">
    <property type="entry name" value="putAbiC"/>
    <property type="match status" value="1"/>
</dbReference>
<proteinExistence type="predicted"/>
<keyword evidence="1" id="KW-0812">Transmembrane</keyword>
<dbReference type="OrthoDB" id="6678638at2"/>
<dbReference type="EMBL" id="SNZV01000015">
    <property type="protein sequence ID" value="TDS06820.1"/>
    <property type="molecule type" value="Genomic_DNA"/>
</dbReference>
<sequence length="294" mass="34167">MVKMKRTISLLAWLFIVGGVIFSVIVLVSISNDDKISLGFLDWEYAKKISDVFGILAFLFTGAGTFAIFLTLIKQQEQFDEAQKQILTQQFEVTFFNMLQQLFTIKDSIRGEVEGNKKVGQEYLNHILKELRRDYRSHLEKALDIKAVLDEISHCTIPVSSKLSMIKDDLNDIYLTTYNNYHSHLGHFFRYFYNLVKFITDNRENDKFKDAGKYIQLIQAQLSNDELGLIFCNSLSEKALNSSKENKVFCCLEAYSFLENIDAKSLLHRSLHVLYPKTHFKFVNNSEKKMRSEF</sequence>
<comment type="caution">
    <text evidence="2">The sequence shown here is derived from an EMBL/GenBank/DDBJ whole genome shotgun (WGS) entry which is preliminary data.</text>
</comment>
<accession>A0A4V3E0U1</accession>